<dbReference type="InterPro" id="IPR007627">
    <property type="entry name" value="RNA_pol_sigma70_r2"/>
</dbReference>
<keyword evidence="2 6" id="KW-0805">Transcription regulation</keyword>
<dbReference type="InterPro" id="IPR013324">
    <property type="entry name" value="RNA_pol_sigma_r3/r4-like"/>
</dbReference>
<dbReference type="Pfam" id="PF08281">
    <property type="entry name" value="Sigma70_r4_2"/>
    <property type="match status" value="1"/>
</dbReference>
<dbReference type="eggNOG" id="COG1595">
    <property type="taxonomic scope" value="Bacteria"/>
</dbReference>
<name>S7VCN5_DESML</name>
<dbReference type="Pfam" id="PF04542">
    <property type="entry name" value="Sigma70_r2"/>
    <property type="match status" value="1"/>
</dbReference>
<evidence type="ECO:0000259" key="8">
    <source>
        <dbReference type="Pfam" id="PF08281"/>
    </source>
</evidence>
<dbReference type="GO" id="GO:0006352">
    <property type="term" value="P:DNA-templated transcription initiation"/>
    <property type="evidence" value="ECO:0007669"/>
    <property type="project" value="InterPro"/>
</dbReference>
<dbReference type="InterPro" id="IPR039425">
    <property type="entry name" value="RNA_pol_sigma-70-like"/>
</dbReference>
<evidence type="ECO:0000313" key="9">
    <source>
        <dbReference type="EMBL" id="EPR44474.1"/>
    </source>
</evidence>
<evidence type="ECO:0000256" key="2">
    <source>
        <dbReference type="ARBA" id="ARBA00023015"/>
    </source>
</evidence>
<dbReference type="NCBIfam" id="TIGR02943">
    <property type="entry name" value="Sig70_famx1"/>
    <property type="match status" value="1"/>
</dbReference>
<keyword evidence="5 6" id="KW-0804">Transcription</keyword>
<dbReference type="SUPFAM" id="SSF88659">
    <property type="entry name" value="Sigma3 and sigma4 domains of RNA polymerase sigma factors"/>
    <property type="match status" value="1"/>
</dbReference>
<evidence type="ECO:0000256" key="6">
    <source>
        <dbReference type="RuleBase" id="RU000716"/>
    </source>
</evidence>
<dbReference type="InterPro" id="IPR000838">
    <property type="entry name" value="RNA_pol_sigma70_ECF_CS"/>
</dbReference>
<evidence type="ECO:0000256" key="1">
    <source>
        <dbReference type="ARBA" id="ARBA00010641"/>
    </source>
</evidence>
<keyword evidence="4 6" id="KW-0238">DNA-binding</keyword>
<evidence type="ECO:0000259" key="7">
    <source>
        <dbReference type="Pfam" id="PF04542"/>
    </source>
</evidence>
<dbReference type="STRING" id="897.B2D07_18820"/>
<evidence type="ECO:0000256" key="4">
    <source>
        <dbReference type="ARBA" id="ARBA00023125"/>
    </source>
</evidence>
<dbReference type="PANTHER" id="PTHR43133">
    <property type="entry name" value="RNA POLYMERASE ECF-TYPE SIGMA FACTO"/>
    <property type="match status" value="1"/>
</dbReference>
<dbReference type="InterPro" id="IPR014284">
    <property type="entry name" value="RNA_pol_sigma-70_dom"/>
</dbReference>
<dbReference type="GO" id="GO:0003677">
    <property type="term" value="F:DNA binding"/>
    <property type="evidence" value="ECO:0007669"/>
    <property type="project" value="UniProtKB-KW"/>
</dbReference>
<dbReference type="RefSeq" id="WP_020875450.1">
    <property type="nucleotide sequence ID" value="NZ_ATHJ01000024.1"/>
</dbReference>
<dbReference type="InterPro" id="IPR013249">
    <property type="entry name" value="RNA_pol_sigma70_r4_t2"/>
</dbReference>
<protein>
    <recommendedName>
        <fullName evidence="6">RNA polymerase sigma factor</fullName>
    </recommendedName>
</protein>
<dbReference type="PANTHER" id="PTHR43133:SF8">
    <property type="entry name" value="RNA POLYMERASE SIGMA FACTOR HI_1459-RELATED"/>
    <property type="match status" value="1"/>
</dbReference>
<sequence>MTEPHRELPDHPEDWVDQYGDALYRFAVARVKDPSIAEELVQEALVSALGSRKSYKGMSSRKTWLTAILKYKIVDHFRRSRRESANENLDRIDAHDTSGDDLFNEKGGWSLLPPRWQTDPGKIQEQREFLDIFYQCLGELPERLARVFMLREMDGAETGEICQEMKVTPTNSWTLLYRARMGLKRCLEARWPGVRTERG</sequence>
<dbReference type="InterPro" id="IPR014289">
    <property type="entry name" value="RNA_pol_sigma-24-rel"/>
</dbReference>
<keyword evidence="10" id="KW-1185">Reference proteome</keyword>
<dbReference type="OrthoDB" id="9782108at2"/>
<feature type="domain" description="RNA polymerase sigma factor 70 region 4 type 2" evidence="8">
    <location>
        <begin position="131"/>
        <end position="180"/>
    </location>
</feature>
<dbReference type="EMBL" id="ATHJ01000024">
    <property type="protein sequence ID" value="EPR44474.1"/>
    <property type="molecule type" value="Genomic_DNA"/>
</dbReference>
<proteinExistence type="inferred from homology"/>
<evidence type="ECO:0000256" key="5">
    <source>
        <dbReference type="ARBA" id="ARBA00023163"/>
    </source>
</evidence>
<dbReference type="AlphaFoldDB" id="S7VCN5"/>
<feature type="domain" description="RNA polymerase sigma-70 region 2" evidence="7">
    <location>
        <begin position="16"/>
        <end position="82"/>
    </location>
</feature>
<accession>S7VCN5</accession>
<dbReference type="PROSITE" id="PS01063">
    <property type="entry name" value="SIGMA70_ECF"/>
    <property type="match status" value="1"/>
</dbReference>
<dbReference type="Gene3D" id="1.10.10.10">
    <property type="entry name" value="Winged helix-like DNA-binding domain superfamily/Winged helix DNA-binding domain"/>
    <property type="match status" value="1"/>
</dbReference>
<evidence type="ECO:0000256" key="3">
    <source>
        <dbReference type="ARBA" id="ARBA00023082"/>
    </source>
</evidence>
<evidence type="ECO:0000313" key="10">
    <source>
        <dbReference type="Proteomes" id="UP000014977"/>
    </source>
</evidence>
<keyword evidence="3 6" id="KW-0731">Sigma factor</keyword>
<dbReference type="InterPro" id="IPR013325">
    <property type="entry name" value="RNA_pol_sigma_r2"/>
</dbReference>
<dbReference type="GO" id="GO:0016987">
    <property type="term" value="F:sigma factor activity"/>
    <property type="evidence" value="ECO:0007669"/>
    <property type="project" value="UniProtKB-KW"/>
</dbReference>
<dbReference type="SUPFAM" id="SSF88946">
    <property type="entry name" value="Sigma2 domain of RNA polymerase sigma factors"/>
    <property type="match status" value="1"/>
</dbReference>
<organism evidence="9 10">
    <name type="scientific">Desulfococcus multivorans DSM 2059</name>
    <dbReference type="NCBI Taxonomy" id="1121405"/>
    <lineage>
        <taxon>Bacteria</taxon>
        <taxon>Pseudomonadati</taxon>
        <taxon>Thermodesulfobacteriota</taxon>
        <taxon>Desulfobacteria</taxon>
        <taxon>Desulfobacterales</taxon>
        <taxon>Desulfococcaceae</taxon>
        <taxon>Desulfococcus</taxon>
    </lineage>
</organism>
<reference evidence="9 10" key="1">
    <citation type="journal article" date="2013" name="Genome Announc.">
        <title>Draft genome sequences for three mercury-methylating, sulfate-reducing bacteria.</title>
        <authorList>
            <person name="Brown S.D."/>
            <person name="Hurt R.A.Jr."/>
            <person name="Gilmour C.C."/>
            <person name="Elias D.A."/>
        </authorList>
    </citation>
    <scope>NUCLEOTIDE SEQUENCE [LARGE SCALE GENOMIC DNA]</scope>
    <source>
        <strain evidence="9 10">DSM 2059</strain>
    </source>
</reference>
<dbReference type="Gene3D" id="1.10.1740.10">
    <property type="match status" value="1"/>
</dbReference>
<gene>
    <name evidence="9" type="ORF">dsmv_3802</name>
</gene>
<comment type="caution">
    <text evidence="9">The sequence shown here is derived from an EMBL/GenBank/DDBJ whole genome shotgun (WGS) entry which is preliminary data.</text>
</comment>
<dbReference type="Proteomes" id="UP000014977">
    <property type="component" value="Unassembled WGS sequence"/>
</dbReference>
<dbReference type="InterPro" id="IPR036388">
    <property type="entry name" value="WH-like_DNA-bd_sf"/>
</dbReference>
<dbReference type="NCBIfam" id="TIGR02937">
    <property type="entry name" value="sigma70-ECF"/>
    <property type="match status" value="1"/>
</dbReference>
<comment type="similarity">
    <text evidence="1 6">Belongs to the sigma-70 factor family. ECF subfamily.</text>
</comment>